<reference evidence="1" key="1">
    <citation type="submission" date="2023-04" db="EMBL/GenBank/DDBJ databases">
        <authorList>
            <consortium name="ELIXIR-Norway"/>
        </authorList>
    </citation>
    <scope>NUCLEOTIDE SEQUENCE [LARGE SCALE GENOMIC DNA]</scope>
</reference>
<evidence type="ECO:0000313" key="1">
    <source>
        <dbReference type="EMBL" id="CAI9149568.1"/>
    </source>
</evidence>
<protein>
    <submittedName>
        <fullName evidence="1">Uncharacterized protein</fullName>
    </submittedName>
</protein>
<comment type="caution">
    <text evidence="1">The sequence shown here is derived from an EMBL/GenBank/DDBJ whole genome shotgun (WGS) entry which is preliminary data.</text>
</comment>
<keyword evidence="2" id="KW-1185">Reference proteome</keyword>
<dbReference type="EMBL" id="CATKSN020000412">
    <property type="protein sequence ID" value="CAI9149568.1"/>
    <property type="molecule type" value="Genomic_DNA"/>
</dbReference>
<evidence type="ECO:0000313" key="2">
    <source>
        <dbReference type="Proteomes" id="UP001176941"/>
    </source>
</evidence>
<proteinExistence type="predicted"/>
<organism evidence="1 2">
    <name type="scientific">Rangifer tarandus platyrhynchus</name>
    <name type="common">Svalbard reindeer</name>
    <dbReference type="NCBI Taxonomy" id="3082113"/>
    <lineage>
        <taxon>Eukaryota</taxon>
        <taxon>Metazoa</taxon>
        <taxon>Chordata</taxon>
        <taxon>Craniata</taxon>
        <taxon>Vertebrata</taxon>
        <taxon>Euteleostomi</taxon>
        <taxon>Mammalia</taxon>
        <taxon>Eutheria</taxon>
        <taxon>Laurasiatheria</taxon>
        <taxon>Artiodactyla</taxon>
        <taxon>Ruminantia</taxon>
        <taxon>Pecora</taxon>
        <taxon>Cervidae</taxon>
        <taxon>Odocoileinae</taxon>
        <taxon>Rangifer</taxon>
    </lineage>
</organism>
<sequence length="157" mass="17880">MHRNVRGVKGEREAEADPQQPPCWVLRTRWSSSLLRARRVNCSPHKAYHRVTSHYATHGRRDTETHCGEAHNGENSATNFPYLMERVAGTCASMQDVRLRGRMLHAGFRVETAGSVVNFIMTCVYPDPQVNARVQIRLASRPRRGRTLGWPGHAPRR</sequence>
<gene>
    <name evidence="1" type="ORF">MRATA1EN1_LOCUS31186</name>
</gene>
<accession>A0ABN8XN05</accession>
<name>A0ABN8XN05_RANTA</name>
<dbReference type="Proteomes" id="UP001176941">
    <property type="component" value="Unassembled WGS sequence"/>
</dbReference>